<dbReference type="Gene3D" id="2.60.40.1120">
    <property type="entry name" value="Carboxypeptidase-like, regulatory domain"/>
    <property type="match status" value="1"/>
</dbReference>
<dbReference type="GO" id="GO:0009279">
    <property type="term" value="C:cell outer membrane"/>
    <property type="evidence" value="ECO:0007669"/>
    <property type="project" value="UniProtKB-SubCell"/>
</dbReference>
<reference evidence="9" key="2">
    <citation type="submission" date="2020-09" db="EMBL/GenBank/DDBJ databases">
        <authorList>
            <person name="Sun Q."/>
            <person name="Zhou Y."/>
        </authorList>
    </citation>
    <scope>NUCLEOTIDE SEQUENCE</scope>
    <source>
        <strain evidence="9">CGMCC 1.12195</strain>
    </source>
</reference>
<dbReference type="InterPro" id="IPR023996">
    <property type="entry name" value="TonB-dep_OMP_SusC/RagA"/>
</dbReference>
<dbReference type="SMART" id="SM00965">
    <property type="entry name" value="STN"/>
    <property type="match status" value="1"/>
</dbReference>
<dbReference type="Pfam" id="PF13715">
    <property type="entry name" value="CarbopepD_reg_2"/>
    <property type="match status" value="1"/>
</dbReference>
<evidence type="ECO:0000256" key="2">
    <source>
        <dbReference type="ARBA" id="ARBA00022448"/>
    </source>
</evidence>
<evidence type="ECO:0000256" key="3">
    <source>
        <dbReference type="ARBA" id="ARBA00022452"/>
    </source>
</evidence>
<comment type="subcellular location">
    <subcellularLocation>
        <location evidence="1 7">Cell outer membrane</location>
        <topology evidence="1 7">Multi-pass membrane protein</topology>
    </subcellularLocation>
</comment>
<keyword evidence="5 7" id="KW-0472">Membrane</keyword>
<dbReference type="Gene3D" id="2.40.170.20">
    <property type="entry name" value="TonB-dependent receptor, beta-barrel domain"/>
    <property type="match status" value="1"/>
</dbReference>
<gene>
    <name evidence="9" type="ORF">GCM10007415_19510</name>
</gene>
<comment type="similarity">
    <text evidence="7">Belongs to the TonB-dependent receptor family.</text>
</comment>
<feature type="domain" description="Secretin/TonB short N-terminal" evidence="8">
    <location>
        <begin position="40"/>
        <end position="89"/>
    </location>
</feature>
<keyword evidence="2 7" id="KW-0813">Transport</keyword>
<evidence type="ECO:0000256" key="7">
    <source>
        <dbReference type="PROSITE-ProRule" id="PRU01360"/>
    </source>
</evidence>
<dbReference type="InterPro" id="IPR012910">
    <property type="entry name" value="Plug_dom"/>
</dbReference>
<dbReference type="EMBL" id="BMER01000001">
    <property type="protein sequence ID" value="GGG86122.1"/>
    <property type="molecule type" value="Genomic_DNA"/>
</dbReference>
<dbReference type="PROSITE" id="PS52016">
    <property type="entry name" value="TONB_DEPENDENT_REC_3"/>
    <property type="match status" value="1"/>
</dbReference>
<evidence type="ECO:0000256" key="5">
    <source>
        <dbReference type="ARBA" id="ARBA00023136"/>
    </source>
</evidence>
<dbReference type="SUPFAM" id="SSF56935">
    <property type="entry name" value="Porins"/>
    <property type="match status" value="1"/>
</dbReference>
<sequence>MTAVLQAGAVVYAQKATIEVSNAPLREVFTQLRKQTGYHFLFLTDDLKAAKPVSLDVRNASLNEVLDLCFDGQPLDYQIRGRRVLISRKGPQVMLGKPLVQEREVTGTVTDENGVPLPGVTISLKGSTLAVATDESGNYRIKVPNQSAVLEFSLMGFDAQEVAVSDRLVVKVALKTSVSDLDEVVVIGYGTVKRSDLTGSVSTIKSEDFNPGQSGGVQGLIQGKLPGVRVVESSGEPGGSYSISIRGAGSISAGTGPLWVVDGSPMAGGLRTFNPDDIESIEVLKDASATAIYGSRAAGGVIMVTTKKGGNVPLQVNYHGSASFNQPVNNITLLTPEQYMTVSNAIIDDGGGNPEDRIESTGAGTDWMAEIFNPGALEHNHSLSFSGRLSDLNYYVSLNATDEAGVIRNSGFQRYGGRINLNYGGSNKFKFGTNLRFAHIEDQLINKAGVNENAGAVYSALFFDPTLPVRNEDGGFTTAELLTINNPVAILEGEDRGRRINQFAGNVYSEYSILPSLSVRLNVGFDIGDNRNDSYLTRQTLVGAARGGVANIDQTQNFDHVVEGTIRYAETFNDHQLGLLAGVEMQKFKSSGLSMHAEGFAADGTGTDNMALGNPETFTMGSSRAGNRLASAFGRANYTFKDRYLLTATMRADGSTRFGTNNKFGYFPSFAFAWHLGKEPFMEHVSFIDELKPRISWGRTGNQSIGDFLSITTFARGATAIWNEAQQVGLTPARLPNEDIRWETSQQLDVGLDFALFNSRVVGHFDYFRQKTFDMLMAVPLAVETGFATQIRNIGSIANRGFEFDISTRNIVRQGFSWTTNLNMATVHNEVTDIGNTLQVISGASGFTNSFLVTRVGQPLRSYFGYEVEGVWQTDDDFSQTTQNVKPGDLKYVDQDANGEINANDRVVLGNAFPDLTLSFGNTISYKNFGLVVFIEGVQGVNMLNNNLVDTYFPLQNRRNKYAEPYLNRWTPENPSNKYPSFVSPGSQGQNVVNSLTVEDASYIRLKSVQLSYDFPSQLLGSALRGVQLYVAATNLKTWSNYSGFDPALNSGGDPNAMIDYNAYPLARRFQIGVKVDF</sequence>
<dbReference type="InterPro" id="IPR037066">
    <property type="entry name" value="Plug_dom_sf"/>
</dbReference>
<dbReference type="InterPro" id="IPR036942">
    <property type="entry name" value="Beta-barrel_TonB_sf"/>
</dbReference>
<dbReference type="Pfam" id="PF07715">
    <property type="entry name" value="Plug"/>
    <property type="match status" value="1"/>
</dbReference>
<keyword evidence="3 7" id="KW-1134">Transmembrane beta strand</keyword>
<dbReference type="InterPro" id="IPR008969">
    <property type="entry name" value="CarboxyPept-like_regulatory"/>
</dbReference>
<dbReference type="Pfam" id="PF07660">
    <property type="entry name" value="STN"/>
    <property type="match status" value="1"/>
</dbReference>
<protein>
    <submittedName>
        <fullName evidence="9">SusC/RagA family TonB-linked outer membrane protein</fullName>
    </submittedName>
</protein>
<dbReference type="SUPFAM" id="SSF49464">
    <property type="entry name" value="Carboxypeptidase regulatory domain-like"/>
    <property type="match status" value="1"/>
</dbReference>
<dbReference type="Proteomes" id="UP000660862">
    <property type="component" value="Unassembled WGS sequence"/>
</dbReference>
<accession>A0A917HP05</accession>
<evidence type="ECO:0000313" key="10">
    <source>
        <dbReference type="Proteomes" id="UP000660862"/>
    </source>
</evidence>
<reference evidence="9" key="1">
    <citation type="journal article" date="2014" name="Int. J. Syst. Evol. Microbiol.">
        <title>Complete genome sequence of Corynebacterium casei LMG S-19264T (=DSM 44701T), isolated from a smear-ripened cheese.</title>
        <authorList>
            <consortium name="US DOE Joint Genome Institute (JGI-PGF)"/>
            <person name="Walter F."/>
            <person name="Albersmeier A."/>
            <person name="Kalinowski J."/>
            <person name="Ruckert C."/>
        </authorList>
    </citation>
    <scope>NUCLEOTIDE SEQUENCE</scope>
    <source>
        <strain evidence="9">CGMCC 1.12195</strain>
    </source>
</reference>
<evidence type="ECO:0000256" key="1">
    <source>
        <dbReference type="ARBA" id="ARBA00004571"/>
    </source>
</evidence>
<dbReference type="InterPro" id="IPR039426">
    <property type="entry name" value="TonB-dep_rcpt-like"/>
</dbReference>
<evidence type="ECO:0000256" key="4">
    <source>
        <dbReference type="ARBA" id="ARBA00022692"/>
    </source>
</evidence>
<dbReference type="NCBIfam" id="TIGR04056">
    <property type="entry name" value="OMP_RagA_SusC"/>
    <property type="match status" value="1"/>
</dbReference>
<keyword evidence="6 7" id="KW-0998">Cell outer membrane</keyword>
<name>A0A917HP05_9SPHI</name>
<evidence type="ECO:0000313" key="9">
    <source>
        <dbReference type="EMBL" id="GGG86122.1"/>
    </source>
</evidence>
<dbReference type="AlphaFoldDB" id="A0A917HP05"/>
<evidence type="ECO:0000256" key="6">
    <source>
        <dbReference type="ARBA" id="ARBA00023237"/>
    </source>
</evidence>
<dbReference type="InterPro" id="IPR011662">
    <property type="entry name" value="Secretin/TonB_short_N"/>
</dbReference>
<proteinExistence type="inferred from homology"/>
<organism evidence="9 10">
    <name type="scientific">Parapedobacter pyrenivorans</name>
    <dbReference type="NCBI Taxonomy" id="1305674"/>
    <lineage>
        <taxon>Bacteria</taxon>
        <taxon>Pseudomonadati</taxon>
        <taxon>Bacteroidota</taxon>
        <taxon>Sphingobacteriia</taxon>
        <taxon>Sphingobacteriales</taxon>
        <taxon>Sphingobacteriaceae</taxon>
        <taxon>Parapedobacter</taxon>
    </lineage>
</organism>
<dbReference type="NCBIfam" id="TIGR04057">
    <property type="entry name" value="SusC_RagA_signa"/>
    <property type="match status" value="1"/>
</dbReference>
<comment type="caution">
    <text evidence="9">The sequence shown here is derived from an EMBL/GenBank/DDBJ whole genome shotgun (WGS) entry which is preliminary data.</text>
</comment>
<dbReference type="InterPro" id="IPR023997">
    <property type="entry name" value="TonB-dep_OMP_SusC/RagA_CS"/>
</dbReference>
<keyword evidence="10" id="KW-1185">Reference proteome</keyword>
<keyword evidence="4 7" id="KW-0812">Transmembrane</keyword>
<dbReference type="Gene3D" id="2.170.130.10">
    <property type="entry name" value="TonB-dependent receptor, plug domain"/>
    <property type="match status" value="1"/>
</dbReference>
<evidence type="ECO:0000259" key="8">
    <source>
        <dbReference type="SMART" id="SM00965"/>
    </source>
</evidence>